<feature type="transmembrane region" description="Helical" evidence="7">
    <location>
        <begin position="328"/>
        <end position="350"/>
    </location>
</feature>
<feature type="transmembrane region" description="Helical" evidence="7">
    <location>
        <begin position="44"/>
        <end position="66"/>
    </location>
</feature>
<feature type="transmembrane region" description="Helical" evidence="7">
    <location>
        <begin position="434"/>
        <end position="453"/>
    </location>
</feature>
<dbReference type="PANTHER" id="PTHR42718">
    <property type="entry name" value="MAJOR FACILITATOR SUPERFAMILY MULTIDRUG TRANSPORTER MFSC"/>
    <property type="match status" value="1"/>
</dbReference>
<evidence type="ECO:0000256" key="2">
    <source>
        <dbReference type="ARBA" id="ARBA00022448"/>
    </source>
</evidence>
<feature type="transmembrane region" description="Helical" evidence="7">
    <location>
        <begin position="259"/>
        <end position="280"/>
    </location>
</feature>
<keyword evidence="4 7" id="KW-1133">Transmembrane helix</keyword>
<dbReference type="PANTHER" id="PTHR42718:SF9">
    <property type="entry name" value="MAJOR FACILITATOR SUPERFAMILY MULTIDRUG TRANSPORTER MFSC"/>
    <property type="match status" value="1"/>
</dbReference>
<dbReference type="InterPro" id="IPR036259">
    <property type="entry name" value="MFS_trans_sf"/>
</dbReference>
<feature type="transmembrane region" description="Helical" evidence="7">
    <location>
        <begin position="139"/>
        <end position="160"/>
    </location>
</feature>
<evidence type="ECO:0000256" key="4">
    <source>
        <dbReference type="ARBA" id="ARBA00022989"/>
    </source>
</evidence>
<dbReference type="Pfam" id="PF07690">
    <property type="entry name" value="MFS_1"/>
    <property type="match status" value="1"/>
</dbReference>
<gene>
    <name evidence="9" type="ORF">DFR68_11621</name>
</gene>
<dbReference type="InterPro" id="IPR020846">
    <property type="entry name" value="MFS_dom"/>
</dbReference>
<dbReference type="AlphaFoldDB" id="A0A370GLT4"/>
<comment type="caution">
    <text evidence="9">The sequence shown here is derived from an EMBL/GenBank/DDBJ whole genome shotgun (WGS) entry which is preliminary data.</text>
</comment>
<dbReference type="PROSITE" id="PS50850">
    <property type="entry name" value="MFS"/>
    <property type="match status" value="1"/>
</dbReference>
<evidence type="ECO:0000256" key="7">
    <source>
        <dbReference type="SAM" id="Phobius"/>
    </source>
</evidence>
<reference evidence="9 10" key="1">
    <citation type="submission" date="2018-07" db="EMBL/GenBank/DDBJ databases">
        <title>Genomic Encyclopedia of Type Strains, Phase IV (KMG-IV): sequencing the most valuable type-strain genomes for metagenomic binning, comparative biology and taxonomic classification.</title>
        <authorList>
            <person name="Goeker M."/>
        </authorList>
    </citation>
    <scope>NUCLEOTIDE SEQUENCE [LARGE SCALE GENOMIC DNA]</scope>
    <source>
        <strain evidence="9 10">DSM 44952</strain>
    </source>
</reference>
<keyword evidence="5 7" id="KW-0472">Membrane</keyword>
<protein>
    <submittedName>
        <fullName evidence="9">DHA2 family methylenomycin A resistance protein-like MFS transporter</fullName>
    </submittedName>
</protein>
<dbReference type="PRINTS" id="PR01036">
    <property type="entry name" value="TCRTETB"/>
</dbReference>
<feature type="transmembrane region" description="Helical" evidence="7">
    <location>
        <begin position="78"/>
        <end position="98"/>
    </location>
</feature>
<feature type="transmembrane region" description="Helical" evidence="7">
    <location>
        <begin position="387"/>
        <end position="413"/>
    </location>
</feature>
<evidence type="ECO:0000256" key="6">
    <source>
        <dbReference type="SAM" id="MobiDB-lite"/>
    </source>
</evidence>
<keyword evidence="3 7" id="KW-0812">Transmembrane</keyword>
<feature type="transmembrane region" description="Helical" evidence="7">
    <location>
        <begin position="232"/>
        <end position="253"/>
    </location>
</feature>
<dbReference type="InterPro" id="IPR011701">
    <property type="entry name" value="MFS"/>
</dbReference>
<feature type="transmembrane region" description="Helical" evidence="7">
    <location>
        <begin position="459"/>
        <end position="481"/>
    </location>
</feature>
<evidence type="ECO:0000313" key="10">
    <source>
        <dbReference type="Proteomes" id="UP000255355"/>
    </source>
</evidence>
<dbReference type="Gene3D" id="1.20.1250.20">
    <property type="entry name" value="MFS general substrate transporter like domains"/>
    <property type="match status" value="1"/>
</dbReference>
<dbReference type="STRING" id="1210089.GCA_001613165_07819"/>
<organism evidence="9 10">
    <name type="scientific">Nocardia mexicana</name>
    <dbReference type="NCBI Taxonomy" id="279262"/>
    <lineage>
        <taxon>Bacteria</taxon>
        <taxon>Bacillati</taxon>
        <taxon>Actinomycetota</taxon>
        <taxon>Actinomycetes</taxon>
        <taxon>Mycobacteriales</taxon>
        <taxon>Nocardiaceae</taxon>
        <taxon>Nocardia</taxon>
    </lineage>
</organism>
<feature type="transmembrane region" description="Helical" evidence="7">
    <location>
        <begin position="301"/>
        <end position="322"/>
    </location>
</feature>
<dbReference type="CDD" id="cd17321">
    <property type="entry name" value="MFS_MMR_MDR_like"/>
    <property type="match status" value="1"/>
</dbReference>
<feature type="transmembrane region" description="Helical" evidence="7">
    <location>
        <begin position="110"/>
        <end position="133"/>
    </location>
</feature>
<evidence type="ECO:0000259" key="8">
    <source>
        <dbReference type="PROSITE" id="PS50850"/>
    </source>
</evidence>
<sequence length="486" mass="49170">MAVEKPFGGGDTSVQPERIRDNTAGMSNSTLATPLPATQRPGRVLSVMCAGMFLVLLDVTIVNVALPSIGHGLRSNVAMLQWVVDGYVVVIAGLLLAGGTVGDRIGHRRVLLAGFAVFGAASLVCALAPNIGVLIGARALQGIGGALLLPSTMAVIVKVYPDREEQAKALGTWAAVSSLALPAGPLLGGLLVAWFGWRPVFWINVPLIVLAIAATLLVVPHRPGSPDRRLDVPGLLGFVIGLGGLVFTVISAGHHAGSATVSAAAVVTVLALGLALFGAAHSKHPILPLDLLRRKDFLSPNLVALTMNLIFNGVLFVVMLYLQDVRHWSPLAAGVAVLPMAVPLIVLAPVSGRITARRGPRTAIALGCAVAAVGSLLLTGVHADGGIGWLLAGILLIGSGGGLITASVVAAVVRATPADRSGLATGTSNTARQVGTACGVAIFGAVAGSPADAGFVDGIHLLAAAATVAWVGALLLTRFGIAGRAG</sequence>
<feature type="region of interest" description="Disordered" evidence="6">
    <location>
        <begin position="1"/>
        <end position="33"/>
    </location>
</feature>
<evidence type="ECO:0000256" key="3">
    <source>
        <dbReference type="ARBA" id="ARBA00022692"/>
    </source>
</evidence>
<feature type="domain" description="Major facilitator superfamily (MFS) profile" evidence="8">
    <location>
        <begin position="44"/>
        <end position="484"/>
    </location>
</feature>
<feature type="transmembrane region" description="Helical" evidence="7">
    <location>
        <begin position="201"/>
        <end position="220"/>
    </location>
</feature>
<feature type="transmembrane region" description="Helical" evidence="7">
    <location>
        <begin position="362"/>
        <end position="381"/>
    </location>
</feature>
<keyword evidence="10" id="KW-1185">Reference proteome</keyword>
<dbReference type="Proteomes" id="UP000255355">
    <property type="component" value="Unassembled WGS sequence"/>
</dbReference>
<dbReference type="EMBL" id="QQAZ01000016">
    <property type="protein sequence ID" value="RDI44631.1"/>
    <property type="molecule type" value="Genomic_DNA"/>
</dbReference>
<dbReference type="Gene3D" id="1.20.1720.10">
    <property type="entry name" value="Multidrug resistance protein D"/>
    <property type="match status" value="1"/>
</dbReference>
<dbReference type="SUPFAM" id="SSF103473">
    <property type="entry name" value="MFS general substrate transporter"/>
    <property type="match status" value="1"/>
</dbReference>
<feature type="transmembrane region" description="Helical" evidence="7">
    <location>
        <begin position="172"/>
        <end position="195"/>
    </location>
</feature>
<evidence type="ECO:0000313" key="9">
    <source>
        <dbReference type="EMBL" id="RDI44631.1"/>
    </source>
</evidence>
<evidence type="ECO:0000256" key="1">
    <source>
        <dbReference type="ARBA" id="ARBA00004651"/>
    </source>
</evidence>
<accession>A0A370GLT4</accession>
<dbReference type="GO" id="GO:0022857">
    <property type="term" value="F:transmembrane transporter activity"/>
    <property type="evidence" value="ECO:0007669"/>
    <property type="project" value="InterPro"/>
</dbReference>
<proteinExistence type="predicted"/>
<name>A0A370GLT4_9NOCA</name>
<keyword evidence="2" id="KW-0813">Transport</keyword>
<evidence type="ECO:0000256" key="5">
    <source>
        <dbReference type="ARBA" id="ARBA00023136"/>
    </source>
</evidence>
<comment type="subcellular location">
    <subcellularLocation>
        <location evidence="1">Cell membrane</location>
        <topology evidence="1">Multi-pass membrane protein</topology>
    </subcellularLocation>
</comment>
<dbReference type="GO" id="GO:0005886">
    <property type="term" value="C:plasma membrane"/>
    <property type="evidence" value="ECO:0007669"/>
    <property type="project" value="UniProtKB-SubCell"/>
</dbReference>